<dbReference type="GO" id="GO:0030139">
    <property type="term" value="C:endocytic vesicle"/>
    <property type="evidence" value="ECO:0007669"/>
    <property type="project" value="TreeGrafter"/>
</dbReference>
<dbReference type="GO" id="GO:0005829">
    <property type="term" value="C:cytosol"/>
    <property type="evidence" value="ECO:0007669"/>
    <property type="project" value="GOC"/>
</dbReference>
<dbReference type="PANTHER" id="PTHR21663">
    <property type="entry name" value="HYPOTHETICAL HEAT DOMAIN-CONTAINING"/>
    <property type="match status" value="1"/>
</dbReference>
<dbReference type="GO" id="GO:0005794">
    <property type="term" value="C:Golgi apparatus"/>
    <property type="evidence" value="ECO:0007669"/>
    <property type="project" value="TreeGrafter"/>
</dbReference>
<organism evidence="1 2">
    <name type="scientific">Orchesella cincta</name>
    <name type="common">Springtail</name>
    <name type="synonym">Podura cincta</name>
    <dbReference type="NCBI Taxonomy" id="48709"/>
    <lineage>
        <taxon>Eukaryota</taxon>
        <taxon>Metazoa</taxon>
        <taxon>Ecdysozoa</taxon>
        <taxon>Arthropoda</taxon>
        <taxon>Hexapoda</taxon>
        <taxon>Collembola</taxon>
        <taxon>Entomobryomorpha</taxon>
        <taxon>Entomobryoidea</taxon>
        <taxon>Orchesellidae</taxon>
        <taxon>Orchesellinae</taxon>
        <taxon>Orchesella</taxon>
    </lineage>
</organism>
<accession>A0A1D2M410</accession>
<dbReference type="STRING" id="48709.A0A1D2M410"/>
<dbReference type="GO" id="GO:0016020">
    <property type="term" value="C:membrane"/>
    <property type="evidence" value="ECO:0007669"/>
    <property type="project" value="TreeGrafter"/>
</dbReference>
<dbReference type="GO" id="GO:0008104">
    <property type="term" value="P:intracellular protein localization"/>
    <property type="evidence" value="ECO:0007669"/>
    <property type="project" value="TreeGrafter"/>
</dbReference>
<dbReference type="EMBL" id="LJIJ01004845">
    <property type="protein sequence ID" value="ODM87686.1"/>
    <property type="molecule type" value="Genomic_DNA"/>
</dbReference>
<gene>
    <name evidence="1" type="ORF">Ocin01_18996</name>
</gene>
<proteinExistence type="predicted"/>
<dbReference type="GO" id="GO:0042147">
    <property type="term" value="P:retrograde transport, endosome to Golgi"/>
    <property type="evidence" value="ECO:0007669"/>
    <property type="project" value="TreeGrafter"/>
</dbReference>
<dbReference type="PANTHER" id="PTHR21663:SF0">
    <property type="entry name" value="HEAT REPEAT-CONTAINING PROTEIN 5B"/>
    <property type="match status" value="1"/>
</dbReference>
<sequence length="160" mass="17825">MSSANLLFRRSTVDCFHQLSQREAALVSKYFIKQVQLAPEEKQEEYAYYLESGKSGALFKMLDLESDQVIEIGDTMASIFSAAATQDMGQVQVCISLCKNILTYFGDDDADALKLNDELSSAGSKRAQNFSWRSRPFAVECVRKILISSPFILNSNSLLG</sequence>
<evidence type="ECO:0000313" key="1">
    <source>
        <dbReference type="EMBL" id="ODM87686.1"/>
    </source>
</evidence>
<reference evidence="1 2" key="1">
    <citation type="journal article" date="2016" name="Genome Biol. Evol.">
        <title>Gene Family Evolution Reflects Adaptation to Soil Environmental Stressors in the Genome of the Collembolan Orchesella cincta.</title>
        <authorList>
            <person name="Faddeeva-Vakhrusheva A."/>
            <person name="Derks M.F."/>
            <person name="Anvar S.Y."/>
            <person name="Agamennone V."/>
            <person name="Suring W."/>
            <person name="Smit S."/>
            <person name="van Straalen N.M."/>
            <person name="Roelofs D."/>
        </authorList>
    </citation>
    <scope>NUCLEOTIDE SEQUENCE [LARGE SCALE GENOMIC DNA]</scope>
    <source>
        <tissue evidence="1">Mixed pool</tissue>
    </source>
</reference>
<dbReference type="Proteomes" id="UP000094527">
    <property type="component" value="Unassembled WGS sequence"/>
</dbReference>
<comment type="caution">
    <text evidence="1">The sequence shown here is derived from an EMBL/GenBank/DDBJ whole genome shotgun (WGS) entry which is preliminary data.</text>
</comment>
<evidence type="ECO:0000313" key="2">
    <source>
        <dbReference type="Proteomes" id="UP000094527"/>
    </source>
</evidence>
<dbReference type="OrthoDB" id="9904586at2759"/>
<dbReference type="AlphaFoldDB" id="A0A1D2M410"/>
<name>A0A1D2M410_ORCCI</name>
<keyword evidence="2" id="KW-1185">Reference proteome</keyword>
<dbReference type="GO" id="GO:0006897">
    <property type="term" value="P:endocytosis"/>
    <property type="evidence" value="ECO:0007669"/>
    <property type="project" value="TreeGrafter"/>
</dbReference>
<protein>
    <submittedName>
        <fullName evidence="1">HEAT repeat-containing protein 5A</fullName>
    </submittedName>
</protein>
<dbReference type="InterPro" id="IPR040108">
    <property type="entry name" value="Laa1/Sip1/HEATR5"/>
</dbReference>